<dbReference type="PANTHER" id="PTHR10605:SF72">
    <property type="entry name" value="HEPARAN SULFATE 3-O SULFOTRANSFERASE-B, ISOFORM A"/>
    <property type="match status" value="1"/>
</dbReference>
<dbReference type="GeneTree" id="ENSGT00940000154768"/>
<dbReference type="InterPro" id="IPR027417">
    <property type="entry name" value="P-loop_NTPase"/>
</dbReference>
<feature type="domain" description="Sulfotransferase" evidence="8">
    <location>
        <begin position="125"/>
        <end position="365"/>
    </location>
</feature>
<dbReference type="SUPFAM" id="SSF52540">
    <property type="entry name" value="P-loop containing nucleoside triphosphate hydrolases"/>
    <property type="match status" value="1"/>
</dbReference>
<feature type="binding site" evidence="4">
    <location>
        <position position="224"/>
    </location>
    <ligand>
        <name>3'-phosphoadenylyl sulfate</name>
        <dbReference type="ChEBI" id="CHEBI:58339"/>
    </ligand>
</feature>
<comment type="similarity">
    <text evidence="6">Belongs to the sulfotransferase 1 family.</text>
</comment>
<reference evidence="9" key="1">
    <citation type="submission" date="2025-08" db="UniProtKB">
        <authorList>
            <consortium name="Ensembl"/>
        </authorList>
    </citation>
    <scope>IDENTIFICATION</scope>
</reference>
<name>A0A8C4R7U4_EPTBU</name>
<feature type="active site" description="For sulfotransferase activity" evidence="3">
    <location>
        <position position="134"/>
    </location>
</feature>
<dbReference type="Proteomes" id="UP000694388">
    <property type="component" value="Unplaced"/>
</dbReference>
<dbReference type="GO" id="GO:0008467">
    <property type="term" value="F:[heparan sulfate]-glucosamine 3-sulfotransferase activity"/>
    <property type="evidence" value="ECO:0007669"/>
    <property type="project" value="TreeGrafter"/>
</dbReference>
<feature type="disulfide bond" evidence="5">
    <location>
        <begin position="324"/>
        <end position="336"/>
    </location>
</feature>
<feature type="binding site" evidence="4">
    <location>
        <begin position="134"/>
        <end position="138"/>
    </location>
    <ligand>
        <name>3'-phosphoadenylyl sulfate</name>
        <dbReference type="ChEBI" id="CHEBI:58339"/>
    </ligand>
</feature>
<proteinExistence type="inferred from homology"/>
<dbReference type="Ensembl" id="ENSEBUT00000025389.1">
    <property type="protein sequence ID" value="ENSEBUP00000024813.1"/>
    <property type="gene ID" value="ENSEBUG00000015328.1"/>
</dbReference>
<keyword evidence="10" id="KW-1185">Reference proteome</keyword>
<dbReference type="InterPro" id="IPR037359">
    <property type="entry name" value="NST/OST"/>
</dbReference>
<dbReference type="OMA" id="YDYGLEW"/>
<dbReference type="PANTHER" id="PTHR10605">
    <property type="entry name" value="HEPARAN SULFATE SULFOTRANSFERASE"/>
    <property type="match status" value="1"/>
</dbReference>
<feature type="region of interest" description="Disordered" evidence="7">
    <location>
        <begin position="53"/>
        <end position="120"/>
    </location>
</feature>
<evidence type="ECO:0000256" key="4">
    <source>
        <dbReference type="PIRSR" id="PIRSR637359-2"/>
    </source>
</evidence>
<dbReference type="Gene3D" id="3.40.50.300">
    <property type="entry name" value="P-loop containing nucleotide triphosphate hydrolases"/>
    <property type="match status" value="1"/>
</dbReference>
<evidence type="ECO:0000256" key="2">
    <source>
        <dbReference type="ARBA" id="ARBA00023180"/>
    </source>
</evidence>
<evidence type="ECO:0000313" key="9">
    <source>
        <dbReference type="Ensembl" id="ENSEBUP00000024813.1"/>
    </source>
</evidence>
<reference evidence="9" key="2">
    <citation type="submission" date="2025-09" db="UniProtKB">
        <authorList>
            <consortium name="Ensembl"/>
        </authorList>
    </citation>
    <scope>IDENTIFICATION</scope>
</reference>
<dbReference type="FunFam" id="3.40.50.300:FF:002997">
    <property type="entry name" value="Sulfotransferase"/>
    <property type="match status" value="1"/>
</dbReference>
<feature type="binding site" evidence="4">
    <location>
        <position position="216"/>
    </location>
    <ligand>
        <name>3'-phosphoadenylyl sulfate</name>
        <dbReference type="ChEBI" id="CHEBI:58339"/>
    </ligand>
</feature>
<evidence type="ECO:0000256" key="1">
    <source>
        <dbReference type="ARBA" id="ARBA00022679"/>
    </source>
</evidence>
<dbReference type="InterPro" id="IPR000863">
    <property type="entry name" value="Sulfotransferase_dom"/>
</dbReference>
<accession>A0A8C4R7U4</accession>
<organism evidence="9 10">
    <name type="scientific">Eptatretus burgeri</name>
    <name type="common">Inshore hagfish</name>
    <dbReference type="NCBI Taxonomy" id="7764"/>
    <lineage>
        <taxon>Eukaryota</taxon>
        <taxon>Metazoa</taxon>
        <taxon>Chordata</taxon>
        <taxon>Craniata</taxon>
        <taxon>Vertebrata</taxon>
        <taxon>Cyclostomata</taxon>
        <taxon>Myxini</taxon>
        <taxon>Myxiniformes</taxon>
        <taxon>Myxinidae</taxon>
        <taxon>Eptatretinae</taxon>
        <taxon>Eptatretus</taxon>
    </lineage>
</organism>
<feature type="binding site" evidence="4">
    <location>
        <begin position="341"/>
        <end position="345"/>
    </location>
    <ligand>
        <name>3'-phosphoadenylyl sulfate</name>
        <dbReference type="ChEBI" id="CHEBI:58339"/>
    </ligand>
</feature>
<evidence type="ECO:0000256" key="5">
    <source>
        <dbReference type="PIRSR" id="PIRSR637359-3"/>
    </source>
</evidence>
<dbReference type="Pfam" id="PF00685">
    <property type="entry name" value="Sulfotransfer_1"/>
    <property type="match status" value="1"/>
</dbReference>
<dbReference type="AlphaFoldDB" id="A0A8C4R7U4"/>
<keyword evidence="2" id="KW-0325">Glycoprotein</keyword>
<protein>
    <recommendedName>
        <fullName evidence="6">Sulfotransferase</fullName>
        <ecNumber evidence="6">2.8.2.-</ecNumber>
    </recommendedName>
</protein>
<keyword evidence="1 6" id="KW-0808">Transferase</keyword>
<evidence type="ECO:0000313" key="10">
    <source>
        <dbReference type="Proteomes" id="UP000694388"/>
    </source>
</evidence>
<evidence type="ECO:0000256" key="6">
    <source>
        <dbReference type="RuleBase" id="RU361155"/>
    </source>
</evidence>
<dbReference type="EC" id="2.8.2.-" evidence="6"/>
<keyword evidence="5" id="KW-1015">Disulfide bond</keyword>
<sequence length="378" mass="42828">MTPRPGSLCSQTTRRKLLAMFLALVLGTSIVLYAYPGAGGPAAYAAYLYTRPRPTESRRKKPLPQHQQPQQPPRTEPRRPSVEIPAASRPGTQSSVIAASRAGPARSGEDADTESEIPAERRRLPQAIIIGVKKGGTRALLEFLRLHPDVRAAGSEPHFFDRNYQRGYDWYRSLMPPSLKGQLTMEKTPSYFVTREAPARIRAMADGNTKLLVVVRDPVTRAISDYTQTQSKRPGLPAFEELSFRNVSAGIVETHWNALRIGMYAEHLQRWLRYFSRKQFLFVSGERLVTDPAVEVSHAQRFLGLRPLISEENFYFNTTKGFPCFKKAESQGQLHCLGKSKGRQHPNIQPEALARLQEFFQPFNRKFYQMVGHDFGWD</sequence>
<evidence type="ECO:0000256" key="3">
    <source>
        <dbReference type="PIRSR" id="PIRSR637359-1"/>
    </source>
</evidence>
<evidence type="ECO:0000256" key="7">
    <source>
        <dbReference type="SAM" id="MobiDB-lite"/>
    </source>
</evidence>
<evidence type="ECO:0000259" key="8">
    <source>
        <dbReference type="Pfam" id="PF00685"/>
    </source>
</evidence>